<feature type="binding site" evidence="9">
    <location>
        <position position="12"/>
    </location>
    <ligand>
        <name>Zn(2+)</name>
        <dbReference type="ChEBI" id="CHEBI:29105"/>
    </ligand>
</feature>
<accession>A0A097QX88</accession>
<keyword evidence="11" id="KW-1185">Reference proteome</keyword>
<dbReference type="PATRIC" id="fig|1453496.5.peg.172"/>
<organism evidence="10 11">
    <name type="scientific">Hafnia alvei FB1</name>
    <dbReference type="NCBI Taxonomy" id="1453496"/>
    <lineage>
        <taxon>Bacteria</taxon>
        <taxon>Pseudomonadati</taxon>
        <taxon>Pseudomonadota</taxon>
        <taxon>Gammaproteobacteria</taxon>
        <taxon>Enterobacterales</taxon>
        <taxon>Hafniaceae</taxon>
        <taxon>Hafnia</taxon>
    </lineage>
</organism>
<dbReference type="Gene3D" id="1.10.340.30">
    <property type="entry name" value="Hypothetical protein, domain 2"/>
    <property type="match status" value="1"/>
</dbReference>
<dbReference type="OrthoDB" id="9807664at2"/>
<dbReference type="GO" id="GO:0046872">
    <property type="term" value="F:metal ion binding"/>
    <property type="evidence" value="ECO:0007669"/>
    <property type="project" value="UniProtKB-KW"/>
</dbReference>
<keyword evidence="5" id="KW-0234">DNA repair</keyword>
<evidence type="ECO:0000256" key="9">
    <source>
        <dbReference type="PIRSR" id="PIRSR604597-1"/>
    </source>
</evidence>
<dbReference type="PANTHER" id="PTHR30037:SF4">
    <property type="entry name" value="DNA-3-METHYLADENINE GLYCOSYLASE I"/>
    <property type="match status" value="1"/>
</dbReference>
<evidence type="ECO:0000256" key="3">
    <source>
        <dbReference type="ARBA" id="ARBA00022801"/>
    </source>
</evidence>
<keyword evidence="3" id="KW-0378">Hydrolase</keyword>
<evidence type="ECO:0000256" key="6">
    <source>
        <dbReference type="ARBA" id="ARBA00052558"/>
    </source>
</evidence>
<evidence type="ECO:0000256" key="7">
    <source>
        <dbReference type="ARBA" id="ARBA00057608"/>
    </source>
</evidence>
<keyword evidence="10" id="KW-0326">Glycosidase</keyword>
<dbReference type="KEGG" id="hav:AT03_00850"/>
<keyword evidence="4 9" id="KW-0862">Zinc</keyword>
<dbReference type="InterPro" id="IPR004597">
    <property type="entry name" value="Tag"/>
</dbReference>
<keyword evidence="2" id="KW-0227">DNA damage</keyword>
<dbReference type="InterPro" id="IPR005019">
    <property type="entry name" value="Adenine_glyco"/>
</dbReference>
<dbReference type="PANTHER" id="PTHR30037">
    <property type="entry name" value="DNA-3-METHYLADENINE GLYCOSYLASE 1"/>
    <property type="match status" value="1"/>
</dbReference>
<evidence type="ECO:0000313" key="11">
    <source>
        <dbReference type="Proteomes" id="UP000029986"/>
    </source>
</evidence>
<dbReference type="GO" id="GO:0006284">
    <property type="term" value="P:base-excision repair"/>
    <property type="evidence" value="ECO:0007669"/>
    <property type="project" value="InterPro"/>
</dbReference>
<dbReference type="InterPro" id="IPR052891">
    <property type="entry name" value="DNA-3mA_glycosylase"/>
</dbReference>
<comment type="function">
    <text evidence="7">Hydrolysis of the deoxyribose N-glycosidic bond to excise 3-methyladenine from the damaged DNA polymer formed by alkylation lesions.</text>
</comment>
<dbReference type="AlphaFoldDB" id="A0A097QX88"/>
<evidence type="ECO:0000313" key="10">
    <source>
        <dbReference type="EMBL" id="AIU71088.1"/>
    </source>
</evidence>
<dbReference type="RefSeq" id="WP_038501811.1">
    <property type="nucleotide sequence ID" value="NZ_CP009706.1"/>
</dbReference>
<gene>
    <name evidence="10" type="ORF">AT03_00850</name>
</gene>
<dbReference type="eggNOG" id="COG2818">
    <property type="taxonomic scope" value="Bacteria"/>
</dbReference>
<evidence type="ECO:0000256" key="5">
    <source>
        <dbReference type="ARBA" id="ARBA00023204"/>
    </source>
</evidence>
<dbReference type="HOGENOM" id="CLU_083758_1_0_6"/>
<evidence type="ECO:0000256" key="2">
    <source>
        <dbReference type="ARBA" id="ARBA00022763"/>
    </source>
</evidence>
<dbReference type="FunFam" id="1.10.340.30:FF:000009">
    <property type="entry name" value="DNA-3-methyladenine glycosylase I"/>
    <property type="match status" value="1"/>
</dbReference>
<feature type="binding site" evidence="9">
    <location>
        <position position="25"/>
    </location>
    <ligand>
        <name>Zn(2+)</name>
        <dbReference type="ChEBI" id="CHEBI:29105"/>
    </ligand>
</feature>
<dbReference type="SUPFAM" id="SSF48150">
    <property type="entry name" value="DNA-glycosylase"/>
    <property type="match status" value="1"/>
</dbReference>
<protein>
    <recommendedName>
        <fullName evidence="8">DNA-3-methyladenine glycosylase I</fullName>
        <ecNumber evidence="8">3.2.2.20</ecNumber>
    </recommendedName>
</protein>
<reference evidence="10 11" key="1">
    <citation type="journal article" date="2014" name="Gut Pathog.">
        <title>Gene clusters of Hafnia alvei strain FB1 important in survival and pathogenesis: a draft genome perspective.</title>
        <authorList>
            <person name="Tan J.Y."/>
            <person name="Yin W.F."/>
            <person name="Chan K.G."/>
        </authorList>
    </citation>
    <scope>NUCLEOTIDE SEQUENCE [LARGE SCALE GENOMIC DNA]</scope>
    <source>
        <strain evidence="10 11">FB1</strain>
    </source>
</reference>
<dbReference type="NCBIfam" id="TIGR00624">
    <property type="entry name" value="tag"/>
    <property type="match status" value="1"/>
</dbReference>
<sequence length="192" mass="22056">MSQTFEDKKIRCGWVSSDPLYISYHDNEWGQPVYDDAHLFELLCLEGQQAGLSWITVLKKRENYRNAFHHFDPCKVAAMTDEDIDVLMQDAGLIRHRLKLDAIVVNARAYMKMQQEGENFSQFLWSFTEGKPQFNRPETLANVPAKTEISDVMSKALKKKGFKFIGSTICYAFMQASGMVNDHVKTCFCGKH</sequence>
<name>A0A097QX88_HAFAL</name>
<comment type="catalytic activity">
    <reaction evidence="6">
        <text>Hydrolysis of alkylated DNA, releasing 3-methyladenine.</text>
        <dbReference type="EC" id="3.2.2.20"/>
    </reaction>
</comment>
<dbReference type="Pfam" id="PF03352">
    <property type="entry name" value="Adenine_glyco"/>
    <property type="match status" value="1"/>
</dbReference>
<evidence type="ECO:0000256" key="1">
    <source>
        <dbReference type="ARBA" id="ARBA00022723"/>
    </source>
</evidence>
<feature type="binding site" evidence="9">
    <location>
        <position position="187"/>
    </location>
    <ligand>
        <name>Zn(2+)</name>
        <dbReference type="ChEBI" id="CHEBI:29105"/>
    </ligand>
</feature>
<keyword evidence="1 9" id="KW-0479">Metal-binding</keyword>
<evidence type="ECO:0000256" key="8">
    <source>
        <dbReference type="ARBA" id="ARBA00066766"/>
    </source>
</evidence>
<dbReference type="EMBL" id="CP009706">
    <property type="protein sequence ID" value="AIU71088.1"/>
    <property type="molecule type" value="Genomic_DNA"/>
</dbReference>
<evidence type="ECO:0000256" key="4">
    <source>
        <dbReference type="ARBA" id="ARBA00022833"/>
    </source>
</evidence>
<dbReference type="Proteomes" id="UP000029986">
    <property type="component" value="Chromosome"/>
</dbReference>
<dbReference type="EC" id="3.2.2.20" evidence="8"/>
<proteinExistence type="predicted"/>
<dbReference type="InterPro" id="IPR011257">
    <property type="entry name" value="DNA_glycosylase"/>
</dbReference>
<feature type="binding site" evidence="9">
    <location>
        <position position="183"/>
    </location>
    <ligand>
        <name>Zn(2+)</name>
        <dbReference type="ChEBI" id="CHEBI:29105"/>
    </ligand>
</feature>
<dbReference type="GO" id="GO:0008725">
    <property type="term" value="F:DNA-3-methyladenine glycosylase activity"/>
    <property type="evidence" value="ECO:0007669"/>
    <property type="project" value="UniProtKB-EC"/>
</dbReference>